<dbReference type="EMBL" id="CM007381">
    <property type="protein sequence ID" value="ONK79653.1"/>
    <property type="molecule type" value="Genomic_DNA"/>
</dbReference>
<dbReference type="Proteomes" id="UP000243459">
    <property type="component" value="Chromosome 1"/>
</dbReference>
<organism evidence="1 2">
    <name type="scientific">Asparagus officinalis</name>
    <name type="common">Garden asparagus</name>
    <dbReference type="NCBI Taxonomy" id="4686"/>
    <lineage>
        <taxon>Eukaryota</taxon>
        <taxon>Viridiplantae</taxon>
        <taxon>Streptophyta</taxon>
        <taxon>Embryophyta</taxon>
        <taxon>Tracheophyta</taxon>
        <taxon>Spermatophyta</taxon>
        <taxon>Magnoliopsida</taxon>
        <taxon>Liliopsida</taxon>
        <taxon>Asparagales</taxon>
        <taxon>Asparagaceae</taxon>
        <taxon>Asparagoideae</taxon>
        <taxon>Asparagus</taxon>
    </lineage>
</organism>
<dbReference type="AlphaFoldDB" id="A0A5P1FPL4"/>
<gene>
    <name evidence="1" type="ORF">A4U43_C01F8640</name>
</gene>
<proteinExistence type="predicted"/>
<protein>
    <submittedName>
        <fullName evidence="1">Uncharacterized protein</fullName>
    </submittedName>
</protein>
<reference evidence="2" key="1">
    <citation type="journal article" date="2017" name="Nat. Commun.">
        <title>The asparagus genome sheds light on the origin and evolution of a young Y chromosome.</title>
        <authorList>
            <person name="Harkess A."/>
            <person name="Zhou J."/>
            <person name="Xu C."/>
            <person name="Bowers J.E."/>
            <person name="Van der Hulst R."/>
            <person name="Ayyampalayam S."/>
            <person name="Mercati F."/>
            <person name="Riccardi P."/>
            <person name="McKain M.R."/>
            <person name="Kakrana A."/>
            <person name="Tang H."/>
            <person name="Ray J."/>
            <person name="Groenendijk J."/>
            <person name="Arikit S."/>
            <person name="Mathioni S.M."/>
            <person name="Nakano M."/>
            <person name="Shan H."/>
            <person name="Telgmann-Rauber A."/>
            <person name="Kanno A."/>
            <person name="Yue Z."/>
            <person name="Chen H."/>
            <person name="Li W."/>
            <person name="Chen Y."/>
            <person name="Xu X."/>
            <person name="Zhang Y."/>
            <person name="Luo S."/>
            <person name="Chen H."/>
            <person name="Gao J."/>
            <person name="Mao Z."/>
            <person name="Pires J.C."/>
            <person name="Luo M."/>
            <person name="Kudrna D."/>
            <person name="Wing R.A."/>
            <person name="Meyers B.C."/>
            <person name="Yi K."/>
            <person name="Kong H."/>
            <person name="Lavrijsen P."/>
            <person name="Sunseri F."/>
            <person name="Falavigna A."/>
            <person name="Ye Y."/>
            <person name="Leebens-Mack J.H."/>
            <person name="Chen G."/>
        </authorList>
    </citation>
    <scope>NUCLEOTIDE SEQUENCE [LARGE SCALE GENOMIC DNA]</scope>
    <source>
        <strain evidence="2">cv. DH0086</strain>
    </source>
</reference>
<name>A0A5P1FPL4_ASPOF</name>
<evidence type="ECO:0000313" key="2">
    <source>
        <dbReference type="Proteomes" id="UP000243459"/>
    </source>
</evidence>
<keyword evidence="2" id="KW-1185">Reference proteome</keyword>
<accession>A0A5P1FPL4</accession>
<dbReference type="Gramene" id="ONK79653">
    <property type="protein sequence ID" value="ONK79653"/>
    <property type="gene ID" value="A4U43_C01F8640"/>
</dbReference>
<evidence type="ECO:0000313" key="1">
    <source>
        <dbReference type="EMBL" id="ONK79653.1"/>
    </source>
</evidence>
<sequence length="119" mass="13419">MRKVILGSSDSQEEVVVEIGVEEVRFKMNNNSAGEQCQSSKVQDEQSIMFVQVPAQINHAYFIGRFVTGLPPFSKKKYAENKWTLHKDGLLGRQVTHDYCLVPGMKQHKLEVGLLTISP</sequence>